<keyword evidence="1" id="KW-1133">Transmembrane helix</keyword>
<comment type="caution">
    <text evidence="2">The sequence shown here is derived from an EMBL/GenBank/DDBJ whole genome shotgun (WGS) entry which is preliminary data.</text>
</comment>
<feature type="transmembrane region" description="Helical" evidence="1">
    <location>
        <begin position="25"/>
        <end position="58"/>
    </location>
</feature>
<gene>
    <name evidence="2" type="ORF">AADEFJLK_04623</name>
</gene>
<evidence type="ECO:0000313" key="2">
    <source>
        <dbReference type="EMBL" id="POZ49606.1"/>
    </source>
</evidence>
<proteinExistence type="predicted"/>
<dbReference type="AlphaFoldDB" id="A0A2S5CFM0"/>
<dbReference type="EMBL" id="PGFZ01000046">
    <property type="protein sequence ID" value="POZ49606.1"/>
    <property type="molecule type" value="Genomic_DNA"/>
</dbReference>
<protein>
    <submittedName>
        <fullName evidence="2">Uncharacterized protein</fullName>
    </submittedName>
</protein>
<keyword evidence="1" id="KW-0812">Transmembrane</keyword>
<keyword evidence="1" id="KW-0472">Membrane</keyword>
<organism evidence="2 3">
    <name type="scientific">Methylovulum psychrotolerans</name>
    <dbReference type="NCBI Taxonomy" id="1704499"/>
    <lineage>
        <taxon>Bacteria</taxon>
        <taxon>Pseudomonadati</taxon>
        <taxon>Pseudomonadota</taxon>
        <taxon>Gammaproteobacteria</taxon>
        <taxon>Methylococcales</taxon>
        <taxon>Methylococcaceae</taxon>
        <taxon>Methylovulum</taxon>
    </lineage>
</organism>
<evidence type="ECO:0000256" key="1">
    <source>
        <dbReference type="SAM" id="Phobius"/>
    </source>
</evidence>
<reference evidence="2 3" key="1">
    <citation type="submission" date="2017-11" db="EMBL/GenBank/DDBJ databases">
        <title>Draft Genome Sequence of Methylobacter psychrotolerans Sph1T, an Obligate Methanotroph from Low-Temperature Environments.</title>
        <authorList>
            <person name="Oshkin I.Y."/>
            <person name="Miroshnikov K."/>
            <person name="Belova S.E."/>
            <person name="Korzhenkov A."/>
            <person name="Toshchakov S.V."/>
            <person name="Dedysh S.N."/>
        </authorList>
    </citation>
    <scope>NUCLEOTIDE SEQUENCE [LARGE SCALE GENOMIC DNA]</scope>
    <source>
        <strain evidence="2 3">Sph1</strain>
    </source>
</reference>
<accession>A0A2S5CFM0</accession>
<dbReference type="Proteomes" id="UP000237423">
    <property type="component" value="Unassembled WGS sequence"/>
</dbReference>
<sequence length="75" mass="8744">MVLDYNLLVTKKLLTNTKNKVNISLYWIVFYMALIIKVIYLAQCVIKMAFLMIFFGSAKNVGGRCRRQAKKHHGY</sequence>
<name>A0A2S5CFM0_9GAMM</name>
<evidence type="ECO:0000313" key="3">
    <source>
        <dbReference type="Proteomes" id="UP000237423"/>
    </source>
</evidence>